<dbReference type="PANTHER" id="PTHR35276:SF1">
    <property type="entry name" value="TRNA (MNM(5)S(2)U34)-METHYLTRANSFERASE, CHLOROPLASTIC"/>
    <property type="match status" value="1"/>
</dbReference>
<dbReference type="PANTHER" id="PTHR35276">
    <property type="entry name" value="S-ADENOSYL-L-METHIONINE-DEPENDENT METHYLTRANSFERASES SUPERFAMILY PROTEIN"/>
    <property type="match status" value="1"/>
</dbReference>
<keyword evidence="1" id="KW-0489">Methyltransferase</keyword>
<dbReference type="GO" id="GO:0008168">
    <property type="term" value="F:methyltransferase activity"/>
    <property type="evidence" value="ECO:0007669"/>
    <property type="project" value="UniProtKB-KW"/>
</dbReference>
<protein>
    <submittedName>
        <fullName evidence="1">SAM-dependent methyltransferase</fullName>
    </submittedName>
</protein>
<dbReference type="GO" id="GO:0032259">
    <property type="term" value="P:methylation"/>
    <property type="evidence" value="ECO:0007669"/>
    <property type="project" value="UniProtKB-KW"/>
</dbReference>
<comment type="caution">
    <text evidence="1">The sequence shown here is derived from an EMBL/GenBank/DDBJ whole genome shotgun (WGS) entry which is preliminary data.</text>
</comment>
<keyword evidence="2" id="KW-1185">Reference proteome</keyword>
<name>A0A8J4H782_9BACL</name>
<dbReference type="InterPro" id="IPR029063">
    <property type="entry name" value="SAM-dependent_MTases_sf"/>
</dbReference>
<accession>A0A8J4H782</accession>
<sequence>MGFWSVLTYAHKLAERRVAAGETVIDATAGAGADTLALARMVGAKGKVYSFDIQQEALDRTRERLAQAGIAEHAVQLLLASHDEMRHLLPASCHGRVGAVLFNLGYLPGGNPDVITLPDSTIRALDQAFALLRPGGLLCVTVYPGHPGGEKEAAAVDDWFAQVDPEAGQSICYRMLNRRSAPYVLAVEKKQSPSK</sequence>
<dbReference type="RefSeq" id="WP_213413009.1">
    <property type="nucleotide sequence ID" value="NZ_BOVK01000042.1"/>
</dbReference>
<dbReference type="InterPro" id="IPR010719">
    <property type="entry name" value="MnmM_MeTrfase"/>
</dbReference>
<evidence type="ECO:0000313" key="1">
    <source>
        <dbReference type="EMBL" id="GIQ70239.1"/>
    </source>
</evidence>
<dbReference type="AlphaFoldDB" id="A0A8J4H782"/>
<dbReference type="SUPFAM" id="SSF53335">
    <property type="entry name" value="S-adenosyl-L-methionine-dependent methyltransferases"/>
    <property type="match status" value="1"/>
</dbReference>
<organism evidence="1 2">
    <name type="scientific">Xylanibacillus composti</name>
    <dbReference type="NCBI Taxonomy" id="1572762"/>
    <lineage>
        <taxon>Bacteria</taxon>
        <taxon>Bacillati</taxon>
        <taxon>Bacillota</taxon>
        <taxon>Bacilli</taxon>
        <taxon>Bacillales</taxon>
        <taxon>Paenibacillaceae</taxon>
        <taxon>Xylanibacillus</taxon>
    </lineage>
</organism>
<dbReference type="Proteomes" id="UP000677918">
    <property type="component" value="Unassembled WGS sequence"/>
</dbReference>
<keyword evidence="1" id="KW-0808">Transferase</keyword>
<dbReference type="Gene3D" id="3.40.50.150">
    <property type="entry name" value="Vaccinia Virus protein VP39"/>
    <property type="match status" value="1"/>
</dbReference>
<gene>
    <name evidence="1" type="ORF">XYCOK13_30630</name>
</gene>
<dbReference type="EMBL" id="BOVK01000042">
    <property type="protein sequence ID" value="GIQ70239.1"/>
    <property type="molecule type" value="Genomic_DNA"/>
</dbReference>
<reference evidence="1" key="1">
    <citation type="submission" date="2021-04" db="EMBL/GenBank/DDBJ databases">
        <title>Draft genome sequence of Xylanibacillus composti strain K13.</title>
        <authorList>
            <person name="Uke A."/>
            <person name="Chhe C."/>
            <person name="Baramee S."/>
            <person name="Kosugi A."/>
        </authorList>
    </citation>
    <scope>NUCLEOTIDE SEQUENCE</scope>
    <source>
        <strain evidence="1">K13</strain>
    </source>
</reference>
<evidence type="ECO:0000313" key="2">
    <source>
        <dbReference type="Proteomes" id="UP000677918"/>
    </source>
</evidence>
<dbReference type="CDD" id="cd02440">
    <property type="entry name" value="AdoMet_MTases"/>
    <property type="match status" value="1"/>
</dbReference>
<dbReference type="Pfam" id="PF06962">
    <property type="entry name" value="rRNA_methylase"/>
    <property type="match status" value="1"/>
</dbReference>
<proteinExistence type="predicted"/>